<evidence type="ECO:0000313" key="3">
    <source>
        <dbReference type="EMBL" id="SDL74461.1"/>
    </source>
</evidence>
<keyword evidence="4" id="KW-1185">Reference proteome</keyword>
<dbReference type="SUPFAM" id="SSF56300">
    <property type="entry name" value="Metallo-dependent phosphatases"/>
    <property type="match status" value="1"/>
</dbReference>
<sequence length="321" mass="36181">MIRLMGDVMIGRSVNRNIIEYGYDHPWGNVLSYLKNPGINIINLEAALTSSEKKVAKVYNFKAEPDHVKTLSSARIHVANIANNHILDYSEEGLLETIRVLDRFGILHAGAGKNIKEARKPAILECNGVKIGLLGCTDNEPGWKSNRHPGINYVEVGDLSDLKKDINSLRPKVDILILSAHFGPNMVERPGKDIIEFNHQLIDLGVDIIHGHSAHIFQGIELYHRKLILYDTGDFIDDYYVDPELRNNRSFLFEITITDKRVVGLKILPVLIENMQVNFADKEISKWSIARMQYLSERFGTKISDSGDLKVSEFHPGLGSE</sequence>
<dbReference type="PANTHER" id="PTHR33393">
    <property type="entry name" value="POLYGLUTAMINE SYNTHESIS ACCESSORY PROTEIN RV0574C-RELATED"/>
    <property type="match status" value="1"/>
</dbReference>
<dbReference type="Proteomes" id="UP000199226">
    <property type="component" value="Unassembled WGS sequence"/>
</dbReference>
<dbReference type="RefSeq" id="WP_176767580.1">
    <property type="nucleotide sequence ID" value="NZ_FNHH01000002.1"/>
</dbReference>
<dbReference type="InterPro" id="IPR029052">
    <property type="entry name" value="Metallo-depent_PP-like"/>
</dbReference>
<dbReference type="InterPro" id="IPR019079">
    <property type="entry name" value="Capsule_synth_CapA"/>
</dbReference>
<dbReference type="Gene3D" id="3.60.21.10">
    <property type="match status" value="1"/>
</dbReference>
<evidence type="ECO:0000256" key="1">
    <source>
        <dbReference type="ARBA" id="ARBA00005662"/>
    </source>
</evidence>
<protein>
    <submittedName>
        <fullName evidence="3">Poly-gamma-glutamate synthesis protein (Capsule biosynthesis protein)</fullName>
    </submittedName>
</protein>
<comment type="similarity">
    <text evidence="1">Belongs to the CapA family.</text>
</comment>
<evidence type="ECO:0000259" key="2">
    <source>
        <dbReference type="SMART" id="SM00854"/>
    </source>
</evidence>
<dbReference type="PANTHER" id="PTHR33393:SF11">
    <property type="entry name" value="POLYGLUTAMINE SYNTHESIS ACCESSORY PROTEIN RV0574C-RELATED"/>
    <property type="match status" value="1"/>
</dbReference>
<feature type="domain" description="Capsule synthesis protein CapA" evidence="2">
    <location>
        <begin position="1"/>
        <end position="239"/>
    </location>
</feature>
<name>A0A1G9MKC6_9SPHI</name>
<proteinExistence type="inferred from homology"/>
<accession>A0A1G9MKC6</accession>
<evidence type="ECO:0000313" key="4">
    <source>
        <dbReference type="Proteomes" id="UP000199226"/>
    </source>
</evidence>
<reference evidence="4" key="1">
    <citation type="submission" date="2016-10" db="EMBL/GenBank/DDBJ databases">
        <authorList>
            <person name="Varghese N."/>
            <person name="Submissions S."/>
        </authorList>
    </citation>
    <scope>NUCLEOTIDE SEQUENCE [LARGE SCALE GENOMIC DNA]</scope>
    <source>
        <strain evidence="4">DSM 24536</strain>
    </source>
</reference>
<dbReference type="SMART" id="SM00854">
    <property type="entry name" value="PGA_cap"/>
    <property type="match status" value="1"/>
</dbReference>
<dbReference type="STRING" id="990371.SAMN05421813_1026"/>
<dbReference type="InterPro" id="IPR052169">
    <property type="entry name" value="CW_Biosynth-Accessory"/>
</dbReference>
<dbReference type="AlphaFoldDB" id="A0A1G9MKC6"/>
<dbReference type="EMBL" id="FNHH01000002">
    <property type="protein sequence ID" value="SDL74461.1"/>
    <property type="molecule type" value="Genomic_DNA"/>
</dbReference>
<organism evidence="3 4">
    <name type="scientific">Daejeonella rubra</name>
    <dbReference type="NCBI Taxonomy" id="990371"/>
    <lineage>
        <taxon>Bacteria</taxon>
        <taxon>Pseudomonadati</taxon>
        <taxon>Bacteroidota</taxon>
        <taxon>Sphingobacteriia</taxon>
        <taxon>Sphingobacteriales</taxon>
        <taxon>Sphingobacteriaceae</taxon>
        <taxon>Daejeonella</taxon>
    </lineage>
</organism>
<dbReference type="Pfam" id="PF09587">
    <property type="entry name" value="PGA_cap"/>
    <property type="match status" value="1"/>
</dbReference>
<dbReference type="CDD" id="cd07381">
    <property type="entry name" value="MPP_CapA"/>
    <property type="match status" value="1"/>
</dbReference>
<gene>
    <name evidence="3" type="ORF">SAMN05421813_1026</name>
</gene>